<name>A0A151WPK4_9HYME</name>
<dbReference type="InterPro" id="IPR000305">
    <property type="entry name" value="GIY-YIG_endonuc"/>
</dbReference>
<sequence>MIGAYSFFAEPCESISAGFSAPTILIDYATTAQQPLSHRRRKNYIVATVFYRKFYNSFELVKKLKDIKINPGYSLISLDVKRWNYFSNNCIIRFMQELEHWMLSKLDFHVQFYFRYVDDILICLPASEIENIHKLFNSFHFFRRLQFSIEIGGNIDNHSQHPLSQKEGVILGLVDRIFWLSHPEFQEKNLNLVKKILIENDYPINFILKTISERIKLLIKKTNSCTTNNKSDSSQIKKHKIKWFTIPYVQGISEKFKNFINGIEQRVSFFSLNKLNKFIKVHKDPSPNEEKRNIVYKINCKECDASYVGQTGRKLKRRIAEHRNNIRRDPFSHSIISEHRLHHNHDFNWNDVEVLDVESYYYKRLTSEMIHIKRQTNDLNLH</sequence>
<reference evidence="2 3" key="1">
    <citation type="submission" date="2015-09" db="EMBL/GenBank/DDBJ databases">
        <title>Trachymyrmex zeteki WGS genome.</title>
        <authorList>
            <person name="Nygaard S."/>
            <person name="Hu H."/>
            <person name="Boomsma J."/>
            <person name="Zhang G."/>
        </authorList>
    </citation>
    <scope>NUCLEOTIDE SEQUENCE [LARGE SCALE GENOMIC DNA]</scope>
    <source>
        <strain evidence="2">Tzet28-1</strain>
        <tissue evidence="2">Whole body</tissue>
    </source>
</reference>
<dbReference type="Pfam" id="PF26215">
    <property type="entry name" value="HTH_animal"/>
    <property type="match status" value="1"/>
</dbReference>
<dbReference type="InterPro" id="IPR058912">
    <property type="entry name" value="HTH_animal"/>
</dbReference>
<keyword evidence="3" id="KW-1185">Reference proteome</keyword>
<evidence type="ECO:0000259" key="1">
    <source>
        <dbReference type="PROSITE" id="PS50164"/>
    </source>
</evidence>
<accession>A0A151WPK4</accession>
<dbReference type="InterPro" id="IPR035901">
    <property type="entry name" value="GIY-YIG_endonuc_sf"/>
</dbReference>
<evidence type="ECO:0000313" key="3">
    <source>
        <dbReference type="Proteomes" id="UP000075809"/>
    </source>
</evidence>
<dbReference type="Gene3D" id="3.40.1440.10">
    <property type="entry name" value="GIY-YIG endonuclease"/>
    <property type="match status" value="1"/>
</dbReference>
<feature type="domain" description="GIY-YIG" evidence="1">
    <location>
        <begin position="291"/>
        <end position="373"/>
    </location>
</feature>
<evidence type="ECO:0000313" key="2">
    <source>
        <dbReference type="EMBL" id="KYQ49832.1"/>
    </source>
</evidence>
<dbReference type="CDD" id="cd10442">
    <property type="entry name" value="GIY-YIG_PLEs"/>
    <property type="match status" value="1"/>
</dbReference>
<dbReference type="Proteomes" id="UP000075809">
    <property type="component" value="Unassembled WGS sequence"/>
</dbReference>
<dbReference type="PANTHER" id="PTHR21301:SF10">
    <property type="entry name" value="REVERSE TRANSCRIPTASE DOMAIN-CONTAINING PROTEIN"/>
    <property type="match status" value="1"/>
</dbReference>
<dbReference type="SUPFAM" id="SSF82771">
    <property type="entry name" value="GIY-YIG endonuclease"/>
    <property type="match status" value="1"/>
</dbReference>
<organism evidence="2 3">
    <name type="scientific">Mycetomoellerius zeteki</name>
    <dbReference type="NCBI Taxonomy" id="64791"/>
    <lineage>
        <taxon>Eukaryota</taxon>
        <taxon>Metazoa</taxon>
        <taxon>Ecdysozoa</taxon>
        <taxon>Arthropoda</taxon>
        <taxon>Hexapoda</taxon>
        <taxon>Insecta</taxon>
        <taxon>Pterygota</taxon>
        <taxon>Neoptera</taxon>
        <taxon>Endopterygota</taxon>
        <taxon>Hymenoptera</taxon>
        <taxon>Apocrita</taxon>
        <taxon>Aculeata</taxon>
        <taxon>Formicoidea</taxon>
        <taxon>Formicidae</taxon>
        <taxon>Myrmicinae</taxon>
        <taxon>Mycetomoellerius</taxon>
    </lineage>
</organism>
<protein>
    <recommendedName>
        <fullName evidence="1">GIY-YIG domain-containing protein</fullName>
    </recommendedName>
</protein>
<dbReference type="AlphaFoldDB" id="A0A151WPK4"/>
<gene>
    <name evidence="2" type="ORF">ALC60_11007</name>
</gene>
<dbReference type="PROSITE" id="PS50164">
    <property type="entry name" value="GIY_YIG"/>
    <property type="match status" value="1"/>
</dbReference>
<dbReference type="EMBL" id="KQ982851">
    <property type="protein sequence ID" value="KYQ49832.1"/>
    <property type="molecule type" value="Genomic_DNA"/>
</dbReference>
<proteinExistence type="predicted"/>
<dbReference type="PANTHER" id="PTHR21301">
    <property type="entry name" value="REVERSE TRANSCRIPTASE"/>
    <property type="match status" value="1"/>
</dbReference>